<dbReference type="Pfam" id="PF12843">
    <property type="entry name" value="QSregVF_b"/>
    <property type="match status" value="1"/>
</dbReference>
<evidence type="ECO:0008006" key="3">
    <source>
        <dbReference type="Google" id="ProtNLM"/>
    </source>
</evidence>
<evidence type="ECO:0000313" key="1">
    <source>
        <dbReference type="EMBL" id="EIM72390.1"/>
    </source>
</evidence>
<name>I5BS38_9BACT</name>
<dbReference type="Proteomes" id="UP000005551">
    <property type="component" value="Unassembled WGS sequence"/>
</dbReference>
<comment type="caution">
    <text evidence="1">The sequence shown here is derived from an EMBL/GenBank/DDBJ whole genome shotgun (WGS) entry which is preliminary data.</text>
</comment>
<evidence type="ECO:0000313" key="2">
    <source>
        <dbReference type="Proteomes" id="UP000005551"/>
    </source>
</evidence>
<dbReference type="AlphaFoldDB" id="I5BS38"/>
<dbReference type="EMBL" id="AJYA01000089">
    <property type="protein sequence ID" value="EIM72390.1"/>
    <property type="molecule type" value="Genomic_DNA"/>
</dbReference>
<dbReference type="STRING" id="1189621.A3SI_19815"/>
<dbReference type="PATRIC" id="fig|1189621.3.peg.4114"/>
<sequence>MCYLYAMHTNTPDADLLIALVREKMPFGKYKGTVYAALPEAYLVWFQRQGFPPGKVGTLLATLYEIRLNGLEEILHTLKKKYST</sequence>
<dbReference type="InterPro" id="IPR024530">
    <property type="entry name" value="QSregVF_b"/>
</dbReference>
<organism evidence="1 2">
    <name type="scientific">Nitritalea halalkaliphila LW7</name>
    <dbReference type="NCBI Taxonomy" id="1189621"/>
    <lineage>
        <taxon>Bacteria</taxon>
        <taxon>Pseudomonadati</taxon>
        <taxon>Bacteroidota</taxon>
        <taxon>Cytophagia</taxon>
        <taxon>Cytophagales</taxon>
        <taxon>Cyclobacteriaceae</taxon>
        <taxon>Nitritalea</taxon>
    </lineage>
</organism>
<keyword evidence="2" id="KW-1185">Reference proteome</keyword>
<protein>
    <recommendedName>
        <fullName evidence="3">Cytoplasmic protein</fullName>
    </recommendedName>
</protein>
<accession>I5BS38</accession>
<proteinExistence type="predicted"/>
<reference evidence="1 2" key="1">
    <citation type="submission" date="2012-05" db="EMBL/GenBank/DDBJ databases">
        <title>Genome sequence of Nitritalea halalkaliphila LW7.</title>
        <authorList>
            <person name="Jangir P.K."/>
            <person name="Singh A."/>
            <person name="Shivaji S."/>
            <person name="Sharma R."/>
        </authorList>
    </citation>
    <scope>NUCLEOTIDE SEQUENCE [LARGE SCALE GENOMIC DNA]</scope>
    <source>
        <strain evidence="1 2">LW7</strain>
    </source>
</reference>
<dbReference type="RefSeq" id="WP_009057637.1">
    <property type="nucleotide sequence ID" value="NZ_AJYA01000089.1"/>
</dbReference>
<gene>
    <name evidence="1" type="ORF">A3SI_19815</name>
</gene>